<evidence type="ECO:0000256" key="1">
    <source>
        <dbReference type="ARBA" id="ARBA00006914"/>
    </source>
</evidence>
<reference evidence="5 6" key="1">
    <citation type="journal article" date="2022" name="Front. Microbiol.">
        <title>High genomic differentiation and limited gene flow indicate recent cryptic speciation within the genus Laspinema (cyanobacteria).</title>
        <authorList>
            <person name="Stanojkovic A."/>
            <person name="Skoupy S."/>
            <person name="Skaloud P."/>
            <person name="Dvorak P."/>
        </authorList>
    </citation>
    <scope>NUCLEOTIDE SEQUENCE [LARGE SCALE GENOMIC DNA]</scope>
    <source>
        <strain evidence="5 6">D2a</strain>
    </source>
</reference>
<feature type="domain" description="AAA+ ATPase" evidence="4">
    <location>
        <begin position="450"/>
        <end position="582"/>
    </location>
</feature>
<proteinExistence type="inferred from homology"/>
<name>A0ABT2MQ64_9CYAN</name>
<dbReference type="SMART" id="SM00382">
    <property type="entry name" value="AAA"/>
    <property type="match status" value="1"/>
</dbReference>
<comment type="caution">
    <text evidence="5">The sequence shown here is derived from an EMBL/GenBank/DDBJ whole genome shotgun (WGS) entry which is preliminary data.</text>
</comment>
<dbReference type="EMBL" id="JAMXFF010000014">
    <property type="protein sequence ID" value="MCT7966860.1"/>
    <property type="molecule type" value="Genomic_DNA"/>
</dbReference>
<keyword evidence="6" id="KW-1185">Reference proteome</keyword>
<dbReference type="InterPro" id="IPR003593">
    <property type="entry name" value="AAA+_ATPase"/>
</dbReference>
<dbReference type="RefSeq" id="WP_368006488.1">
    <property type="nucleotide sequence ID" value="NZ_JAMXFF010000014.1"/>
</dbReference>
<organism evidence="5 6">
    <name type="scientific">Laspinema palackyanum D2a</name>
    <dbReference type="NCBI Taxonomy" id="2953684"/>
    <lineage>
        <taxon>Bacteria</taxon>
        <taxon>Bacillati</taxon>
        <taxon>Cyanobacteriota</taxon>
        <taxon>Cyanophyceae</taxon>
        <taxon>Oscillatoriophycideae</taxon>
        <taxon>Oscillatoriales</taxon>
        <taxon>Laspinemataceae</taxon>
        <taxon>Laspinema</taxon>
        <taxon>Laspinema palackyanum</taxon>
    </lineage>
</organism>
<keyword evidence="3 5" id="KW-0067">ATP-binding</keyword>
<dbReference type="PANTHER" id="PTHR23073">
    <property type="entry name" value="26S PROTEASOME REGULATORY SUBUNIT"/>
    <property type="match status" value="1"/>
</dbReference>
<accession>A0ABT2MQ64</accession>
<dbReference type="InterPro" id="IPR054472">
    <property type="entry name" value="WHD"/>
</dbReference>
<dbReference type="Pfam" id="PF22977">
    <property type="entry name" value="WHD"/>
    <property type="match status" value="1"/>
</dbReference>
<dbReference type="GO" id="GO:0005524">
    <property type="term" value="F:ATP binding"/>
    <property type="evidence" value="ECO:0007669"/>
    <property type="project" value="UniProtKB-KW"/>
</dbReference>
<protein>
    <submittedName>
        <fullName evidence="5">ATP-binding protein</fullName>
    </submittedName>
</protein>
<gene>
    <name evidence="5" type="ORF">NG799_11000</name>
</gene>
<dbReference type="InterPro" id="IPR027417">
    <property type="entry name" value="P-loop_NTPase"/>
</dbReference>
<evidence type="ECO:0000256" key="2">
    <source>
        <dbReference type="ARBA" id="ARBA00022741"/>
    </source>
</evidence>
<evidence type="ECO:0000256" key="3">
    <source>
        <dbReference type="ARBA" id="ARBA00022840"/>
    </source>
</evidence>
<dbReference type="InterPro" id="IPR003959">
    <property type="entry name" value="ATPase_AAA_core"/>
</dbReference>
<dbReference type="CDD" id="cd19481">
    <property type="entry name" value="RecA-like_protease"/>
    <property type="match status" value="1"/>
</dbReference>
<dbReference type="Gene3D" id="3.40.50.300">
    <property type="entry name" value="P-loop containing nucleotide triphosphate hydrolases"/>
    <property type="match status" value="1"/>
</dbReference>
<comment type="similarity">
    <text evidence="1">Belongs to the AAA ATPase family.</text>
</comment>
<dbReference type="Pfam" id="PF00004">
    <property type="entry name" value="AAA"/>
    <property type="match status" value="1"/>
</dbReference>
<evidence type="ECO:0000313" key="6">
    <source>
        <dbReference type="Proteomes" id="UP001525890"/>
    </source>
</evidence>
<dbReference type="Proteomes" id="UP001525890">
    <property type="component" value="Unassembled WGS sequence"/>
</dbReference>
<keyword evidence="2" id="KW-0547">Nucleotide-binding</keyword>
<evidence type="ECO:0000259" key="4">
    <source>
        <dbReference type="SMART" id="SM00382"/>
    </source>
</evidence>
<dbReference type="SUPFAM" id="SSF52540">
    <property type="entry name" value="P-loop containing nucleoside triphosphate hydrolases"/>
    <property type="match status" value="1"/>
</dbReference>
<sequence>MSPTKTWSIANQEYLMAAIARVRSYLQIHVQRLNPEAEFDTAEFVSGKEQPRGWHLDTPPSLDELGDRFGLSGFERDILLLCAGMELDGTWGTLCATAQGDAQAQYPTFTLALDVLPSPNWMALTPVGALRRWRLIEIGVGNALTQSPLRIDERVLHYLVGIEHPDERLVAAVSRIPIQVGEMDRLCGSHRQLAEQVAGMLVSEELGKVPIVQLCGSDVASKRAIASAVCSAIGWNLHVMAGDVIPIALGEITELMRLWEREAFLNNSALLLDCDEVDSNDVARESAIARIIENYDNPLLITSRDRRHPRQRPLITFEVEQPSSQEQRELWVNTLGPAAAQLNGHIETLVSHFSLSAPAIRAACLKTKGTNKIATDNGNDFGSQLWETCRIQARSRMEDLAQRIESGSEWEDLVLPDIQRDTLREIIAHVRQRAKVYETWGFGGKSGRGLGITALFAGASGTGKTMAADIIAQELHLDLYRIDLSSIISKYIGETEKNLRRVFDSAEAGGSILLFDEADALFGKRSEVKDSHDRHANIEVAYLLQRMEAYRGLAILTTNLKSSLDQAFLRRIRFVIQFPFPDANQREEIWRRIFPKQTPTQGLNYPKLGKLNVAGGNIRNIALNSAFIAADANEPVMMKHILEASKSEYMKLERPLTDMEVKGWV</sequence>
<evidence type="ECO:0000313" key="5">
    <source>
        <dbReference type="EMBL" id="MCT7966860.1"/>
    </source>
</evidence>
<dbReference type="InterPro" id="IPR050221">
    <property type="entry name" value="26S_Proteasome_ATPase"/>
</dbReference>